<dbReference type="AlphaFoldDB" id="A0AB34KX60"/>
<dbReference type="RefSeq" id="XP_069232754.1">
    <property type="nucleotide sequence ID" value="XM_069370328.1"/>
</dbReference>
<dbReference type="PANTHER" id="PTHR40257:SF1">
    <property type="entry name" value="DUF1330 DOMAIN-CONTAINING PROTEIN"/>
    <property type="match status" value="1"/>
</dbReference>
<dbReference type="GeneID" id="96003166"/>
<comment type="caution">
    <text evidence="1">The sequence shown here is derived from an EMBL/GenBank/DDBJ whole genome shotgun (WGS) entry which is preliminary data.</text>
</comment>
<proteinExistence type="predicted"/>
<dbReference type="EMBL" id="JAAQHG020000004">
    <property type="protein sequence ID" value="KAL1589649.1"/>
    <property type="molecule type" value="Genomic_DNA"/>
</dbReference>
<dbReference type="PANTHER" id="PTHR40257">
    <property type="match status" value="1"/>
</dbReference>
<reference evidence="1 2" key="1">
    <citation type="journal article" date="2020" name="Microbiol. Resour. Announc.">
        <title>Draft Genome Sequence of a Cladosporium Species Isolated from the Mesophotic Ascidian Didemnum maculosum.</title>
        <authorList>
            <person name="Gioti A."/>
            <person name="Siaperas R."/>
            <person name="Nikolaivits E."/>
            <person name="Le Goff G."/>
            <person name="Ouazzani J."/>
            <person name="Kotoulas G."/>
            <person name="Topakas E."/>
        </authorList>
    </citation>
    <scope>NUCLEOTIDE SEQUENCE [LARGE SCALE GENOMIC DNA]</scope>
    <source>
        <strain evidence="1 2">TM138-S3</strain>
    </source>
</reference>
<dbReference type="Gene3D" id="3.30.70.100">
    <property type="match status" value="1"/>
</dbReference>
<sequence length="289" mass="31322">MAPVTFHLVSVSDENVFLNAIRSAPASHRPYYVGHCEHWVHSPKISLDALTGSGSQMKRWDYLVIASATPNDPLAMPTYLENGVADRWSITAPVDDAQLSSLSENDTRRSSAVPTVLPPGWSPSDHTSLLASNPPSDVEFSLALSATPLGAPKANPHTPIKTFIQTFGTNHSGPVNMFNLMAYNPGQRARFFNYIAAFSASIGSRYGGEAQFHGSGVTDWSSRASEGAKVADPQAGGSGVWEDVALVWYPSLWHFAKLLDDPDYADADRKFKVGAVRDNPILCCRAVEF</sequence>
<evidence type="ECO:0000313" key="1">
    <source>
        <dbReference type="EMBL" id="KAL1589649.1"/>
    </source>
</evidence>
<dbReference type="Proteomes" id="UP000803884">
    <property type="component" value="Unassembled WGS sequence"/>
</dbReference>
<organism evidence="1 2">
    <name type="scientific">Cladosporium halotolerans</name>
    <dbReference type="NCBI Taxonomy" id="1052096"/>
    <lineage>
        <taxon>Eukaryota</taxon>
        <taxon>Fungi</taxon>
        <taxon>Dikarya</taxon>
        <taxon>Ascomycota</taxon>
        <taxon>Pezizomycotina</taxon>
        <taxon>Dothideomycetes</taxon>
        <taxon>Dothideomycetidae</taxon>
        <taxon>Cladosporiales</taxon>
        <taxon>Cladosporiaceae</taxon>
        <taxon>Cladosporium</taxon>
    </lineage>
</organism>
<evidence type="ECO:0000313" key="2">
    <source>
        <dbReference type="Proteomes" id="UP000803884"/>
    </source>
</evidence>
<keyword evidence="2" id="KW-1185">Reference proteome</keyword>
<name>A0AB34KX60_9PEZI</name>
<protein>
    <submittedName>
        <fullName evidence="1">Uncharacterized protein</fullName>
    </submittedName>
</protein>
<gene>
    <name evidence="1" type="ORF">WHR41_01722</name>
</gene>
<accession>A0AB34KX60</accession>